<dbReference type="EMBL" id="BFEA01000822">
    <property type="protein sequence ID" value="GBG90568.1"/>
    <property type="molecule type" value="Genomic_DNA"/>
</dbReference>
<dbReference type="Pfam" id="PF04801">
    <property type="entry name" value="RPC5"/>
    <property type="match status" value="1"/>
</dbReference>
<dbReference type="PANTHER" id="PTHR12069">
    <property type="entry name" value="DNA-DIRECTED RNA POLYMERASES III 80 KDA POLYPEPTIDE RNA POLYMERASE III SUBUNIT 5"/>
    <property type="match status" value="1"/>
</dbReference>
<protein>
    <recommendedName>
        <fullName evidence="4">DNA-directed RNA polymerase III subunit RPC5</fullName>
    </recommendedName>
</protein>
<dbReference type="GO" id="GO:0042797">
    <property type="term" value="P:tRNA transcription by RNA polymerase III"/>
    <property type="evidence" value="ECO:0007669"/>
    <property type="project" value="TreeGrafter"/>
</dbReference>
<keyword evidence="3" id="KW-1185">Reference proteome</keyword>
<evidence type="ECO:0000313" key="3">
    <source>
        <dbReference type="Proteomes" id="UP000265515"/>
    </source>
</evidence>
<accession>A0A388M7K6</accession>
<dbReference type="InterPro" id="IPR006886">
    <property type="entry name" value="RNA_pol_III_Rpc5"/>
</dbReference>
<dbReference type="Gramene" id="GBG90568">
    <property type="protein sequence ID" value="GBG90568"/>
    <property type="gene ID" value="CBR_g50911"/>
</dbReference>
<dbReference type="AlphaFoldDB" id="A0A388M7K6"/>
<dbReference type="STRING" id="69332.A0A388M7K6"/>
<organism evidence="2 3">
    <name type="scientific">Chara braunii</name>
    <name type="common">Braun's stonewort</name>
    <dbReference type="NCBI Taxonomy" id="69332"/>
    <lineage>
        <taxon>Eukaryota</taxon>
        <taxon>Viridiplantae</taxon>
        <taxon>Streptophyta</taxon>
        <taxon>Charophyceae</taxon>
        <taxon>Charales</taxon>
        <taxon>Characeae</taxon>
        <taxon>Chara</taxon>
    </lineage>
</organism>
<comment type="caution">
    <text evidence="2">The sequence shown here is derived from an EMBL/GenBank/DDBJ whole genome shotgun (WGS) entry which is preliminary data.</text>
</comment>
<gene>
    <name evidence="2" type="ORF">CBR_g50911</name>
</gene>
<dbReference type="Proteomes" id="UP000265515">
    <property type="component" value="Unassembled WGS sequence"/>
</dbReference>
<evidence type="ECO:0000313" key="2">
    <source>
        <dbReference type="EMBL" id="GBG90568.1"/>
    </source>
</evidence>
<proteinExistence type="predicted"/>
<evidence type="ECO:0000256" key="1">
    <source>
        <dbReference type="SAM" id="MobiDB-lite"/>
    </source>
</evidence>
<dbReference type="OrthoDB" id="340681at2759"/>
<feature type="region of interest" description="Disordered" evidence="1">
    <location>
        <begin position="417"/>
        <end position="440"/>
    </location>
</feature>
<name>A0A388M7K6_CHABU</name>
<evidence type="ECO:0008006" key="4">
    <source>
        <dbReference type="Google" id="ProtNLM"/>
    </source>
</evidence>
<sequence>MARPSNRDARQSERRRAEQREDREEMGSKESVMEGLRERGGVKELAYLPDMRDWERANAPKVEIGLFNGCHIFDFLDKVEQLASQREWNEEQMLKEVIKFIHVDMKEEVSELIGKAESSWRRFHNDMRNKYRLGEEQLTRDDLEKKERYDYASARQFLAECERASYKLLMAHSSSTRPSRLNERVSFLHVAQCTPAPRLPVLAVRDIATRQSNVRRQRASSHHSPTSVKKTKAMAAVFFHIRTGDACSILHIWNGGAEEAVAMEVDGVRAAATPLEKLPGSRSVVGDRVVREVDVLLCPRPENDGMQLYLLQYPLRPAWRPYELEQRCQEIRVKPKQSKVEVDLFVDSHTENYDQEAHDHLKITQQTLSSSRLQLQANYAIGLLRENELHLSPLSAVVQLRPSMKYLDAADERKRAVEKVNEEENEEEDGGGTGPSGLVPLQVQIRRKSTEHDEEQRMQSYAYLKQQEDAEAWVIVEPHASGSDETIKRRNMMISSSKGTPTTVLSPEDYVLTLMPGRLSGSGHEAVSQDGTGSAGLSRSFLETLPLDRRIHVLLSKGQTHILQFDRLMKLAPHGSSELQLLEVVQRKAMLVQGCWVAASYLRYNRVVATIRDYILLLFTKNRIVTRDMLEPLNVSKEILREILSHLAVQRGPGMGWEFHEDTDKHFIRKHGGIVKEQAGLWEISEANITKAALSIRITTAQELGNPAPISEEVETRVWDEVMARSAKIAGGSEALKGGVAGARGGGGISGTDTDLSTGAGGGKGRGLLQGLAVGRGKAALELPIPGGTMSEETKAALPGALREIFLKHNVCNLQFICQCLRERAISISAAPKVNPAVAATALAAAKAASAPVAELSAAICNVATCIDGIYFLQSLGNPTLDPFREVVVALLRTKKGASAGLRKVDLIEAAKIALKGDVPNIVYQKVLKELCYTRGGVWVLKPGDGRPS</sequence>
<dbReference type="PANTHER" id="PTHR12069:SF0">
    <property type="entry name" value="DNA-DIRECTED RNA POLYMERASE III SUBUNIT RPC5"/>
    <property type="match status" value="1"/>
</dbReference>
<dbReference type="GO" id="GO:0005666">
    <property type="term" value="C:RNA polymerase III complex"/>
    <property type="evidence" value="ECO:0007669"/>
    <property type="project" value="TreeGrafter"/>
</dbReference>
<reference evidence="2 3" key="1">
    <citation type="journal article" date="2018" name="Cell">
        <title>The Chara Genome: Secondary Complexity and Implications for Plant Terrestrialization.</title>
        <authorList>
            <person name="Nishiyama T."/>
            <person name="Sakayama H."/>
            <person name="Vries J.D."/>
            <person name="Buschmann H."/>
            <person name="Saint-Marcoux D."/>
            <person name="Ullrich K.K."/>
            <person name="Haas F.B."/>
            <person name="Vanderstraeten L."/>
            <person name="Becker D."/>
            <person name="Lang D."/>
            <person name="Vosolsobe S."/>
            <person name="Rombauts S."/>
            <person name="Wilhelmsson P.K.I."/>
            <person name="Janitza P."/>
            <person name="Kern R."/>
            <person name="Heyl A."/>
            <person name="Rumpler F."/>
            <person name="Villalobos L.I.A.C."/>
            <person name="Clay J.M."/>
            <person name="Skokan R."/>
            <person name="Toyoda A."/>
            <person name="Suzuki Y."/>
            <person name="Kagoshima H."/>
            <person name="Schijlen E."/>
            <person name="Tajeshwar N."/>
            <person name="Catarino B."/>
            <person name="Hetherington A.J."/>
            <person name="Saltykova A."/>
            <person name="Bonnot C."/>
            <person name="Breuninger H."/>
            <person name="Symeonidi A."/>
            <person name="Radhakrishnan G.V."/>
            <person name="Van Nieuwerburgh F."/>
            <person name="Deforce D."/>
            <person name="Chang C."/>
            <person name="Karol K.G."/>
            <person name="Hedrich R."/>
            <person name="Ulvskov P."/>
            <person name="Glockner G."/>
            <person name="Delwiche C.F."/>
            <person name="Petrasek J."/>
            <person name="Van de Peer Y."/>
            <person name="Friml J."/>
            <person name="Beilby M."/>
            <person name="Dolan L."/>
            <person name="Kohara Y."/>
            <person name="Sugano S."/>
            <person name="Fujiyama A."/>
            <person name="Delaux P.-M."/>
            <person name="Quint M."/>
            <person name="TheiBen G."/>
            <person name="Hagemann M."/>
            <person name="Harholt J."/>
            <person name="Dunand C."/>
            <person name="Zachgo S."/>
            <person name="Langdale J."/>
            <person name="Maumus F."/>
            <person name="Straeten D.V.D."/>
            <person name="Gould S.B."/>
            <person name="Rensing S.A."/>
        </authorList>
    </citation>
    <scope>NUCLEOTIDE SEQUENCE [LARGE SCALE GENOMIC DNA]</scope>
    <source>
        <strain evidence="2 3">S276</strain>
    </source>
</reference>
<feature type="region of interest" description="Disordered" evidence="1">
    <location>
        <begin position="1"/>
        <end position="35"/>
    </location>
</feature>